<dbReference type="PANTHER" id="PTHR43204">
    <property type="entry name" value="ABC TRANSPORTER I FAMILY MEMBER 6, CHLOROPLASTIC"/>
    <property type="match status" value="1"/>
</dbReference>
<evidence type="ECO:0000256" key="1">
    <source>
        <dbReference type="ARBA" id="ARBA00006216"/>
    </source>
</evidence>
<dbReference type="GO" id="GO:0016887">
    <property type="term" value="F:ATP hydrolysis activity"/>
    <property type="evidence" value="ECO:0007669"/>
    <property type="project" value="InterPro"/>
</dbReference>
<keyword evidence="2" id="KW-0547">Nucleotide-binding</keyword>
<dbReference type="Proteomes" id="UP000230935">
    <property type="component" value="Unassembled WGS sequence"/>
</dbReference>
<evidence type="ECO:0000259" key="4">
    <source>
        <dbReference type="PROSITE" id="PS50893"/>
    </source>
</evidence>
<feature type="domain" description="ABC transporter" evidence="4">
    <location>
        <begin position="14"/>
        <end position="256"/>
    </location>
</feature>
<dbReference type="PROSITE" id="PS50893">
    <property type="entry name" value="ABC_TRANSPORTER_2"/>
    <property type="match status" value="1"/>
</dbReference>
<dbReference type="InterPro" id="IPR003593">
    <property type="entry name" value="AAA+_ATPase"/>
</dbReference>
<dbReference type="NCBIfam" id="TIGR01978">
    <property type="entry name" value="sufC"/>
    <property type="match status" value="1"/>
</dbReference>
<dbReference type="CDD" id="cd03217">
    <property type="entry name" value="ABC_FeS_Assembly"/>
    <property type="match status" value="1"/>
</dbReference>
<dbReference type="AlphaFoldDB" id="A0A2H0W024"/>
<gene>
    <name evidence="5" type="primary">sufC</name>
    <name evidence="5" type="ORF">COT81_05040</name>
</gene>
<accession>A0A2H0W024</accession>
<reference evidence="6" key="1">
    <citation type="submission" date="2017-09" db="EMBL/GenBank/DDBJ databases">
        <title>Depth-based differentiation of microbial function through sediment-hosted aquifers and enrichment of novel symbionts in the deep terrestrial subsurface.</title>
        <authorList>
            <person name="Probst A.J."/>
            <person name="Ladd B."/>
            <person name="Jarett J.K."/>
            <person name="Geller-Mcgrath D.E."/>
            <person name="Sieber C.M.K."/>
            <person name="Emerson J.B."/>
            <person name="Anantharaman K."/>
            <person name="Thomas B.C."/>
            <person name="Malmstrom R."/>
            <person name="Stieglmeier M."/>
            <person name="Klingl A."/>
            <person name="Woyke T."/>
            <person name="Ryan C.M."/>
            <person name="Banfield J.F."/>
        </authorList>
    </citation>
    <scope>NUCLEOTIDE SEQUENCE [LARGE SCALE GENOMIC DNA]</scope>
</reference>
<dbReference type="Gene3D" id="3.40.50.300">
    <property type="entry name" value="P-loop containing nucleotide triphosphate hydrolases"/>
    <property type="match status" value="1"/>
</dbReference>
<protein>
    <submittedName>
        <fullName evidence="5">Fe-S cluster assembly ATPase SufC</fullName>
    </submittedName>
</protein>
<comment type="similarity">
    <text evidence="1">Belongs to the ABC transporter superfamily. Ycf16 family.</text>
</comment>
<keyword evidence="3" id="KW-0067">ATP-binding</keyword>
<name>A0A2H0W024_9BACT</name>
<dbReference type="Pfam" id="PF00005">
    <property type="entry name" value="ABC_tran"/>
    <property type="match status" value="1"/>
</dbReference>
<organism evidence="5 6">
    <name type="scientific">Candidatus Buchananbacteria bacterium CG10_big_fil_rev_8_21_14_0_10_42_9</name>
    <dbReference type="NCBI Taxonomy" id="1974526"/>
    <lineage>
        <taxon>Bacteria</taxon>
        <taxon>Candidatus Buchananiibacteriota</taxon>
    </lineage>
</organism>
<dbReference type="EMBL" id="PEZZ01000040">
    <property type="protein sequence ID" value="PIS04703.1"/>
    <property type="molecule type" value="Genomic_DNA"/>
</dbReference>
<evidence type="ECO:0000313" key="6">
    <source>
        <dbReference type="Proteomes" id="UP000230935"/>
    </source>
</evidence>
<dbReference type="SUPFAM" id="SSF52540">
    <property type="entry name" value="P-loop containing nucleoside triphosphate hydrolases"/>
    <property type="match status" value="1"/>
</dbReference>
<comment type="caution">
    <text evidence="5">The sequence shown here is derived from an EMBL/GenBank/DDBJ whole genome shotgun (WGS) entry which is preliminary data.</text>
</comment>
<dbReference type="SMART" id="SM00382">
    <property type="entry name" value="AAA"/>
    <property type="match status" value="1"/>
</dbReference>
<evidence type="ECO:0000313" key="5">
    <source>
        <dbReference type="EMBL" id="PIS04703.1"/>
    </source>
</evidence>
<proteinExistence type="inferred from homology"/>
<evidence type="ECO:0000256" key="2">
    <source>
        <dbReference type="ARBA" id="ARBA00022741"/>
    </source>
</evidence>
<dbReference type="InterPro" id="IPR010230">
    <property type="entry name" value="FeS-cluster_ATPase_SufC"/>
</dbReference>
<evidence type="ECO:0000256" key="3">
    <source>
        <dbReference type="ARBA" id="ARBA00022840"/>
    </source>
</evidence>
<dbReference type="GO" id="GO:0005524">
    <property type="term" value="F:ATP binding"/>
    <property type="evidence" value="ECO:0007669"/>
    <property type="project" value="UniProtKB-KW"/>
</dbReference>
<dbReference type="InterPro" id="IPR003439">
    <property type="entry name" value="ABC_transporter-like_ATP-bd"/>
</dbReference>
<dbReference type="PANTHER" id="PTHR43204:SF1">
    <property type="entry name" value="ABC TRANSPORTER I FAMILY MEMBER 6, CHLOROPLASTIC"/>
    <property type="match status" value="1"/>
</dbReference>
<sequence>MTKEKNISEGVNKLEVKNLSIATDDGKDIVKNASLKVDSGEVVVLMGPNGSGKSTLANAIVGNPKFEVTSGEIILNKKKLNKLSPDKRAKHGLFMSFQYPSEIPGVSMANFLRTAWNNLHEQVISVSDFKKLLEDKMGLLKIPSDFAHRYLNTGFSGGEKKKSEILQLAVLEPKFAILDETDSGTDIDSLQVLAGGINQVKQNTNMGILLITHYNRILQYIKPDKVYVMVNGIIVKEGKSDLVQEIETNGYKLFVK</sequence>
<dbReference type="InterPro" id="IPR027417">
    <property type="entry name" value="P-loop_NTPase"/>
</dbReference>